<accession>A0AAV2GIJ3</accession>
<reference evidence="2 3" key="1">
    <citation type="submission" date="2024-04" db="EMBL/GenBank/DDBJ databases">
        <authorList>
            <person name="Fracassetti M."/>
        </authorList>
    </citation>
    <scope>NUCLEOTIDE SEQUENCE [LARGE SCALE GENOMIC DNA]</scope>
</reference>
<organism evidence="2 3">
    <name type="scientific">Linum trigynum</name>
    <dbReference type="NCBI Taxonomy" id="586398"/>
    <lineage>
        <taxon>Eukaryota</taxon>
        <taxon>Viridiplantae</taxon>
        <taxon>Streptophyta</taxon>
        <taxon>Embryophyta</taxon>
        <taxon>Tracheophyta</taxon>
        <taxon>Spermatophyta</taxon>
        <taxon>Magnoliopsida</taxon>
        <taxon>eudicotyledons</taxon>
        <taxon>Gunneridae</taxon>
        <taxon>Pentapetalae</taxon>
        <taxon>rosids</taxon>
        <taxon>fabids</taxon>
        <taxon>Malpighiales</taxon>
        <taxon>Linaceae</taxon>
        <taxon>Linum</taxon>
    </lineage>
</organism>
<feature type="compositionally biased region" description="Polar residues" evidence="1">
    <location>
        <begin position="41"/>
        <end position="51"/>
    </location>
</feature>
<sequence length="185" mass="19650">MLTRSLFCSHEPWERGDDGEASKAEHSEDGAGGGGGGGGSQATTKPNSSDGPSAKLKALLPSSKSLTHAGQATLASGADGLMTVQTRSDLICKSRDAGKRIVEAPAKDPEEERKKVKATALTETVAFSPHSSLREDCARRMLHGLSGKLLVPQEYIDVEDRQQGTGLAPPHVSFWLLELVYLILE</sequence>
<feature type="compositionally biased region" description="Gly residues" evidence="1">
    <location>
        <begin position="30"/>
        <end position="40"/>
    </location>
</feature>
<feature type="region of interest" description="Disordered" evidence="1">
    <location>
        <begin position="1"/>
        <end position="56"/>
    </location>
</feature>
<evidence type="ECO:0000313" key="3">
    <source>
        <dbReference type="Proteomes" id="UP001497516"/>
    </source>
</evidence>
<gene>
    <name evidence="2" type="ORF">LTRI10_LOCUS49962</name>
</gene>
<name>A0AAV2GIJ3_9ROSI</name>
<dbReference type="AlphaFoldDB" id="A0AAV2GIJ3"/>
<proteinExistence type="predicted"/>
<feature type="compositionally biased region" description="Basic and acidic residues" evidence="1">
    <location>
        <begin position="11"/>
        <end position="29"/>
    </location>
</feature>
<keyword evidence="3" id="KW-1185">Reference proteome</keyword>
<evidence type="ECO:0000313" key="2">
    <source>
        <dbReference type="EMBL" id="CAL1410550.1"/>
    </source>
</evidence>
<dbReference type="Proteomes" id="UP001497516">
    <property type="component" value="Chromosome 9"/>
</dbReference>
<evidence type="ECO:0000256" key="1">
    <source>
        <dbReference type="SAM" id="MobiDB-lite"/>
    </source>
</evidence>
<dbReference type="EMBL" id="OZ034822">
    <property type="protein sequence ID" value="CAL1410550.1"/>
    <property type="molecule type" value="Genomic_DNA"/>
</dbReference>
<protein>
    <submittedName>
        <fullName evidence="2">Uncharacterized protein</fullName>
    </submittedName>
</protein>